<dbReference type="InterPro" id="IPR000835">
    <property type="entry name" value="HTH_MarR-typ"/>
</dbReference>
<dbReference type="EMBL" id="SDKM01000026">
    <property type="protein sequence ID" value="RYP84130.1"/>
    <property type="molecule type" value="Genomic_DNA"/>
</dbReference>
<proteinExistence type="predicted"/>
<evidence type="ECO:0000313" key="3">
    <source>
        <dbReference type="Proteomes" id="UP000295198"/>
    </source>
</evidence>
<dbReference type="InterPro" id="IPR036390">
    <property type="entry name" value="WH_DNA-bd_sf"/>
</dbReference>
<dbReference type="InterPro" id="IPR036388">
    <property type="entry name" value="WH-like_DNA-bd_sf"/>
</dbReference>
<reference evidence="2 3" key="1">
    <citation type="submission" date="2019-01" db="EMBL/GenBank/DDBJ databases">
        <title>Nocardioides guangzhouensis sp. nov., an actinobacterium isolated from soil.</title>
        <authorList>
            <person name="Fu Y."/>
            <person name="Cai Y."/>
            <person name="Lin Z."/>
            <person name="Chen P."/>
        </authorList>
    </citation>
    <scope>NUCLEOTIDE SEQUENCE [LARGE SCALE GENOMIC DNA]</scope>
    <source>
        <strain evidence="2 3">130</strain>
    </source>
</reference>
<dbReference type="PROSITE" id="PS50995">
    <property type="entry name" value="HTH_MARR_2"/>
    <property type="match status" value="1"/>
</dbReference>
<dbReference type="InterPro" id="IPR052526">
    <property type="entry name" value="HTH-type_Bedaq_tolerance"/>
</dbReference>
<dbReference type="SMART" id="SM00347">
    <property type="entry name" value="HTH_MARR"/>
    <property type="match status" value="1"/>
</dbReference>
<accession>A0A4Q4Z8C9</accession>
<feature type="domain" description="HTH marR-type" evidence="1">
    <location>
        <begin position="1"/>
        <end position="146"/>
    </location>
</feature>
<evidence type="ECO:0000259" key="1">
    <source>
        <dbReference type="PROSITE" id="PS50995"/>
    </source>
</evidence>
<dbReference type="Pfam" id="PF01047">
    <property type="entry name" value="MarR"/>
    <property type="match status" value="1"/>
</dbReference>
<protein>
    <submittedName>
        <fullName evidence="2">MarR family transcriptional regulator</fullName>
    </submittedName>
</protein>
<dbReference type="GO" id="GO:0003700">
    <property type="term" value="F:DNA-binding transcription factor activity"/>
    <property type="evidence" value="ECO:0007669"/>
    <property type="project" value="InterPro"/>
</dbReference>
<gene>
    <name evidence="2" type="ORF">EKO23_16800</name>
</gene>
<organism evidence="2 3">
    <name type="scientific">Nocardioides guangzhouensis</name>
    <dbReference type="NCBI Taxonomy" id="2497878"/>
    <lineage>
        <taxon>Bacteria</taxon>
        <taxon>Bacillati</taxon>
        <taxon>Actinomycetota</taxon>
        <taxon>Actinomycetes</taxon>
        <taxon>Propionibacteriales</taxon>
        <taxon>Nocardioidaceae</taxon>
        <taxon>Nocardioides</taxon>
    </lineage>
</organism>
<dbReference type="Gene3D" id="1.10.10.10">
    <property type="entry name" value="Winged helix-like DNA-binding domain superfamily/Winged helix DNA-binding domain"/>
    <property type="match status" value="1"/>
</dbReference>
<name>A0A4Q4Z8C9_9ACTN</name>
<comment type="caution">
    <text evidence="2">The sequence shown here is derived from an EMBL/GenBank/DDBJ whole genome shotgun (WGS) entry which is preliminary data.</text>
</comment>
<evidence type="ECO:0000313" key="2">
    <source>
        <dbReference type="EMBL" id="RYP84130.1"/>
    </source>
</evidence>
<dbReference type="SUPFAM" id="SSF46785">
    <property type="entry name" value="Winged helix' DNA-binding domain"/>
    <property type="match status" value="1"/>
</dbReference>
<dbReference type="RefSeq" id="WP_134719280.1">
    <property type="nucleotide sequence ID" value="NZ_SDKM01000026.1"/>
</dbReference>
<keyword evidence="3" id="KW-1185">Reference proteome</keyword>
<sequence length="154" mass="16114">MAHHPATVPARGITDLGGELVVQAARLVRAARHRNDTVPPAGLRVLSLLDQHGPLGVGRLAELDRCSQPTMTGAVNGLVERGWVTKEPDPGDARAARVTVTDSGAAALADVRRAIAADVSERFARQTTHSPADLATAVSVLRTILETPILEGPS</sequence>
<dbReference type="OrthoDB" id="8966183at2"/>
<dbReference type="PANTHER" id="PTHR39515">
    <property type="entry name" value="CONSERVED PROTEIN"/>
    <property type="match status" value="1"/>
</dbReference>
<dbReference type="AlphaFoldDB" id="A0A4Q4Z8C9"/>
<dbReference type="PANTHER" id="PTHR39515:SF2">
    <property type="entry name" value="HTH-TYPE TRANSCRIPTIONAL REGULATOR RV0880"/>
    <property type="match status" value="1"/>
</dbReference>
<dbReference type="Proteomes" id="UP000295198">
    <property type="component" value="Unassembled WGS sequence"/>
</dbReference>